<feature type="transmembrane region" description="Helical" evidence="11">
    <location>
        <begin position="17"/>
        <end position="35"/>
    </location>
</feature>
<comment type="similarity">
    <text evidence="11">Belongs to the ELO family.</text>
</comment>
<keyword evidence="12" id="KW-1185">Reference proteome</keyword>
<dbReference type="Proteomes" id="UP000887566">
    <property type="component" value="Unplaced"/>
</dbReference>
<evidence type="ECO:0000313" key="13">
    <source>
        <dbReference type="WBParaSite" id="PSAMB.scaffold8900size5630.g31906.t1"/>
    </source>
</evidence>
<keyword evidence="6 11" id="KW-0276">Fatty acid metabolism</keyword>
<keyword evidence="3 11" id="KW-0444">Lipid biosynthesis</keyword>
<evidence type="ECO:0000256" key="7">
    <source>
        <dbReference type="ARBA" id="ARBA00022989"/>
    </source>
</evidence>
<evidence type="ECO:0000256" key="11">
    <source>
        <dbReference type="RuleBase" id="RU361115"/>
    </source>
</evidence>
<dbReference type="GO" id="GO:0019367">
    <property type="term" value="P:fatty acid elongation, saturated fatty acid"/>
    <property type="evidence" value="ECO:0007669"/>
    <property type="project" value="TreeGrafter"/>
</dbReference>
<dbReference type="InterPro" id="IPR002076">
    <property type="entry name" value="ELO_fam"/>
</dbReference>
<dbReference type="GO" id="GO:0042761">
    <property type="term" value="P:very long-chain fatty acid biosynthetic process"/>
    <property type="evidence" value="ECO:0007669"/>
    <property type="project" value="TreeGrafter"/>
</dbReference>
<evidence type="ECO:0000256" key="5">
    <source>
        <dbReference type="ARBA" id="ARBA00022692"/>
    </source>
</evidence>
<evidence type="ECO:0000256" key="9">
    <source>
        <dbReference type="ARBA" id="ARBA00023136"/>
    </source>
</evidence>
<dbReference type="Pfam" id="PF01151">
    <property type="entry name" value="ELO"/>
    <property type="match status" value="1"/>
</dbReference>
<feature type="transmembrane region" description="Helical" evidence="11">
    <location>
        <begin position="85"/>
        <end position="111"/>
    </location>
</feature>
<dbReference type="GO" id="GO:0005789">
    <property type="term" value="C:endoplasmic reticulum membrane"/>
    <property type="evidence" value="ECO:0007669"/>
    <property type="project" value="TreeGrafter"/>
</dbReference>
<dbReference type="PANTHER" id="PTHR11157:SF26">
    <property type="entry name" value="ELONGATION OF LONG CHAIN FATTY ACIDS PROTEIN 1"/>
    <property type="match status" value="1"/>
</dbReference>
<evidence type="ECO:0000256" key="3">
    <source>
        <dbReference type="ARBA" id="ARBA00022516"/>
    </source>
</evidence>
<comment type="pathway">
    <text evidence="2">Lipid metabolism; fatty acid biosynthesis.</text>
</comment>
<dbReference type="AlphaFoldDB" id="A0A914XPE7"/>
<accession>A0A914XPE7</accession>
<keyword evidence="7 11" id="KW-1133">Transmembrane helix</keyword>
<keyword evidence="4 11" id="KW-0808">Transferase</keyword>
<dbReference type="WBParaSite" id="PSAMB.scaffold8900size5630.g31906.t1">
    <property type="protein sequence ID" value="PSAMB.scaffold8900size5630.g31906.t1"/>
    <property type="gene ID" value="PSAMB.scaffold8900size5630.g31906"/>
</dbReference>
<evidence type="ECO:0000256" key="2">
    <source>
        <dbReference type="ARBA" id="ARBA00005194"/>
    </source>
</evidence>
<evidence type="ECO:0000256" key="6">
    <source>
        <dbReference type="ARBA" id="ARBA00022832"/>
    </source>
</evidence>
<dbReference type="GO" id="GO:0034625">
    <property type="term" value="P:fatty acid elongation, monounsaturated fatty acid"/>
    <property type="evidence" value="ECO:0007669"/>
    <property type="project" value="TreeGrafter"/>
</dbReference>
<name>A0A914XPE7_9BILA</name>
<comment type="caution">
    <text evidence="11">Lacks conserved residue(s) required for the propagation of feature annotation.</text>
</comment>
<dbReference type="GO" id="GO:0009922">
    <property type="term" value="F:fatty acid elongase activity"/>
    <property type="evidence" value="ECO:0007669"/>
    <property type="project" value="UniProtKB-EC"/>
</dbReference>
<comment type="catalytic activity">
    <reaction evidence="11">
        <text>a very-long-chain acyl-CoA + malonyl-CoA + H(+) = a very-long-chain 3-oxoacyl-CoA + CO2 + CoA</text>
        <dbReference type="Rhea" id="RHEA:32727"/>
        <dbReference type="ChEBI" id="CHEBI:15378"/>
        <dbReference type="ChEBI" id="CHEBI:16526"/>
        <dbReference type="ChEBI" id="CHEBI:57287"/>
        <dbReference type="ChEBI" id="CHEBI:57384"/>
        <dbReference type="ChEBI" id="CHEBI:90725"/>
        <dbReference type="ChEBI" id="CHEBI:90736"/>
        <dbReference type="EC" id="2.3.1.199"/>
    </reaction>
</comment>
<comment type="subcellular location">
    <subcellularLocation>
        <location evidence="1">Membrane</location>
        <topology evidence="1">Multi-pass membrane protein</topology>
    </subcellularLocation>
</comment>
<feature type="transmembrane region" description="Helical" evidence="11">
    <location>
        <begin position="55"/>
        <end position="73"/>
    </location>
</feature>
<proteinExistence type="inferred from homology"/>
<keyword evidence="10 11" id="KW-0275">Fatty acid biosynthesis</keyword>
<reference evidence="13" key="1">
    <citation type="submission" date="2022-11" db="UniProtKB">
        <authorList>
            <consortium name="WormBaseParasite"/>
        </authorList>
    </citation>
    <scope>IDENTIFICATION</scope>
</reference>
<dbReference type="GO" id="GO:0034626">
    <property type="term" value="P:fatty acid elongation, polyunsaturated fatty acid"/>
    <property type="evidence" value="ECO:0007669"/>
    <property type="project" value="TreeGrafter"/>
</dbReference>
<sequence>LIYAFYSYPHSPGFNRWGIFMNFSVHAVMYSYYFLRSMKIRVPGAIAQLITTMQILQFIAACLILGHLTILIYGQGVECDFEPKVYVLATFMNITYLTLFINFFLQSYVFGGGKDKYRSDKKGEEKKLH</sequence>
<evidence type="ECO:0000256" key="4">
    <source>
        <dbReference type="ARBA" id="ARBA00022679"/>
    </source>
</evidence>
<keyword evidence="8 11" id="KW-0443">Lipid metabolism</keyword>
<organism evidence="12 13">
    <name type="scientific">Plectus sambesii</name>
    <dbReference type="NCBI Taxonomy" id="2011161"/>
    <lineage>
        <taxon>Eukaryota</taxon>
        <taxon>Metazoa</taxon>
        <taxon>Ecdysozoa</taxon>
        <taxon>Nematoda</taxon>
        <taxon>Chromadorea</taxon>
        <taxon>Plectida</taxon>
        <taxon>Plectina</taxon>
        <taxon>Plectoidea</taxon>
        <taxon>Plectidae</taxon>
        <taxon>Plectus</taxon>
    </lineage>
</organism>
<keyword evidence="9 11" id="KW-0472">Membrane</keyword>
<protein>
    <recommendedName>
        <fullName evidence="11">Elongation of very long chain fatty acids protein</fullName>
        <ecNumber evidence="11">2.3.1.199</ecNumber>
    </recommendedName>
    <alternativeName>
        <fullName evidence="11">Very-long-chain 3-oxoacyl-CoA synthase</fullName>
    </alternativeName>
</protein>
<dbReference type="GO" id="GO:0030148">
    <property type="term" value="P:sphingolipid biosynthetic process"/>
    <property type="evidence" value="ECO:0007669"/>
    <property type="project" value="TreeGrafter"/>
</dbReference>
<dbReference type="EC" id="2.3.1.199" evidence="11"/>
<dbReference type="PANTHER" id="PTHR11157">
    <property type="entry name" value="FATTY ACID ACYL TRANSFERASE-RELATED"/>
    <property type="match status" value="1"/>
</dbReference>
<evidence type="ECO:0000256" key="8">
    <source>
        <dbReference type="ARBA" id="ARBA00023098"/>
    </source>
</evidence>
<evidence type="ECO:0000256" key="1">
    <source>
        <dbReference type="ARBA" id="ARBA00004141"/>
    </source>
</evidence>
<keyword evidence="5 11" id="KW-0812">Transmembrane</keyword>
<evidence type="ECO:0000256" key="10">
    <source>
        <dbReference type="ARBA" id="ARBA00023160"/>
    </source>
</evidence>
<evidence type="ECO:0000313" key="12">
    <source>
        <dbReference type="Proteomes" id="UP000887566"/>
    </source>
</evidence>